<dbReference type="InterPro" id="IPR051699">
    <property type="entry name" value="Rpn/YhgA-like_nuclease"/>
</dbReference>
<dbReference type="KEGG" id="mbur:EQU24_04455"/>
<dbReference type="EMBL" id="CP035467">
    <property type="protein sequence ID" value="QCW81582.1"/>
    <property type="molecule type" value="Genomic_DNA"/>
</dbReference>
<name>A0A4P9UK29_METBY</name>
<gene>
    <name evidence="2" type="ORF">EQU24_04455</name>
</gene>
<dbReference type="PANTHER" id="PTHR34611">
    <property type="match status" value="1"/>
</dbReference>
<feature type="domain" description="Transposase (putative) YhgA-like" evidence="1">
    <location>
        <begin position="8"/>
        <end position="209"/>
    </location>
</feature>
<dbReference type="OrthoDB" id="5562276at2"/>
<dbReference type="InterPro" id="IPR006842">
    <property type="entry name" value="Transposase_31"/>
</dbReference>
<proteinExistence type="predicted"/>
<sequence>MSTKKSMKHDTGYKLLFSHPRLVEDLITGFVHPDWLDAIDFKTLEPYKSSFVTDDLRQRHDDSIWRLKFKDTWLYLYLLLEFQSSDDYFMANRVMTYMGLLYQDIIRSQSLKKGDKLPPVMPIVIYNGSSDWTGPVAIDGLIDSVHPALSAYTPRLSYFLLQEKDTPKDYSQKHPNNLVGHLIAMEHCRTPDDMRACVQRLHQQLKTPQYQDIRRSFAIWLSRLLRVKLKQDSIPEYQELNEVDAMLAEQMTDWTLQWKNEGMKEGEKIGEKRGVRKEAAHLLSMQIRLKYGDLPAWAEQRIQQADTRQLEKWAGRIFAADTLDALLQ</sequence>
<reference evidence="3" key="1">
    <citation type="journal article" date="2019" name="J. Bacteriol.">
        <title>A Mutagenic Screen Identifies a TonB-Dependent Receptor Required for the Lanthanide Metal Switch in the Type I Methanotroph 'Methylotuvimicrobium buryatense' 5GB1C.</title>
        <authorList>
            <person name="Groom J.D."/>
            <person name="Ford S.M."/>
            <person name="Pesesky M.W."/>
            <person name="Lidstrom M.E."/>
        </authorList>
    </citation>
    <scope>NUCLEOTIDE SEQUENCE [LARGE SCALE GENOMIC DNA]</scope>
    <source>
        <strain evidence="3">5GB1C</strain>
    </source>
</reference>
<dbReference type="RefSeq" id="WP_026130160.1">
    <property type="nucleotide sequence ID" value="NZ_CP035467.1"/>
</dbReference>
<dbReference type="STRING" id="675511.GCA_000341735_02120"/>
<organism evidence="2 3">
    <name type="scientific">Methylotuvimicrobium buryatense</name>
    <name type="common">Methylomicrobium buryatense</name>
    <dbReference type="NCBI Taxonomy" id="95641"/>
    <lineage>
        <taxon>Bacteria</taxon>
        <taxon>Pseudomonadati</taxon>
        <taxon>Pseudomonadota</taxon>
        <taxon>Gammaproteobacteria</taxon>
        <taxon>Methylococcales</taxon>
        <taxon>Methylococcaceae</taxon>
        <taxon>Methylotuvimicrobium</taxon>
    </lineage>
</organism>
<keyword evidence="3" id="KW-1185">Reference proteome</keyword>
<protein>
    <submittedName>
        <fullName evidence="2">Transposase</fullName>
    </submittedName>
</protein>
<dbReference type="Proteomes" id="UP000305881">
    <property type="component" value="Chromosome"/>
</dbReference>
<dbReference type="AlphaFoldDB" id="A0A4P9UK29"/>
<evidence type="ECO:0000313" key="2">
    <source>
        <dbReference type="EMBL" id="QCW81582.1"/>
    </source>
</evidence>
<dbReference type="Pfam" id="PF04754">
    <property type="entry name" value="Transposase_31"/>
    <property type="match status" value="1"/>
</dbReference>
<evidence type="ECO:0000259" key="1">
    <source>
        <dbReference type="Pfam" id="PF04754"/>
    </source>
</evidence>
<dbReference type="PANTHER" id="PTHR34611:SF2">
    <property type="entry name" value="INACTIVE RECOMBINATION-PROMOTING NUCLEASE-LIKE PROTEIN RPNE-RELATED"/>
    <property type="match status" value="1"/>
</dbReference>
<evidence type="ECO:0000313" key="3">
    <source>
        <dbReference type="Proteomes" id="UP000305881"/>
    </source>
</evidence>
<accession>A0A4P9UK29</accession>